<accession>A0ACC0VGC0</accession>
<sequence length="625" mass="68921">MRALAPLRGKSLGSALLLLLHGFSQLSFALDAPLKTEWTDEVNSDPNPWPEYPRPQMVREKWLNLNGQWDYMGGESLANPADNPDLLPDFPPNPEHIKVPFPPESYLSGIMRRLETNMWYRRTFTVPDDWADNSRILLRFDAVAVHASVYINGKPAGGHTGRWDSWDLDITDLLVSGDNTVVVGANDPHDGKSSCGKGAVDVGDYTFTSGIWQTVWIEPVPESSLRQLKITPNLGDANVGITVRAEGSETKISVSVSSDGQEVNTATGESGTEITVPVPDPRSWSPNDPHLYDLKVQLLDGSGAVIDEVTSYFGMRSIALGEANGKKIPILNGEFVFQYGPLDQGYWPDGIHTPPSDDAIKSEFTSMKDLGFNLMRKHAKAEPQRWYYWADKLGMLVWQDMPSLWFPDDAPDVQKQFEQEWAVLIDQHHNAPSIVVWVPFNENWGAYDVVRITDWTKSLDPTRLVNGNSGYNNAPGYRPAPGDPGNGDFDDLHIYIGPGGAAQPSDTRAAALGEYGGVGLLVDGSMWPGVDHNAYEMQPSVDALTTRFVDMQAELKKLVQETGLGAAVYTQLTDVEHEVNGFLTYDRKVRKVDFDRVKPAVVDVIGAKPNASARRVPAKGPVRGL</sequence>
<protein>
    <submittedName>
        <fullName evidence="1">Uncharacterized protein</fullName>
    </submittedName>
</protein>
<organism evidence="1 2">
    <name type="scientific">Trichothecium roseum</name>
    <dbReference type="NCBI Taxonomy" id="47278"/>
    <lineage>
        <taxon>Eukaryota</taxon>
        <taxon>Fungi</taxon>
        <taxon>Dikarya</taxon>
        <taxon>Ascomycota</taxon>
        <taxon>Pezizomycotina</taxon>
        <taxon>Sordariomycetes</taxon>
        <taxon>Hypocreomycetidae</taxon>
        <taxon>Hypocreales</taxon>
        <taxon>Hypocreales incertae sedis</taxon>
        <taxon>Trichothecium</taxon>
    </lineage>
</organism>
<dbReference type="Proteomes" id="UP001163324">
    <property type="component" value="Chromosome 1"/>
</dbReference>
<dbReference type="EMBL" id="CM047940">
    <property type="protein sequence ID" value="KAI9904941.1"/>
    <property type="molecule type" value="Genomic_DNA"/>
</dbReference>
<evidence type="ECO:0000313" key="1">
    <source>
        <dbReference type="EMBL" id="KAI9904941.1"/>
    </source>
</evidence>
<evidence type="ECO:0000313" key="2">
    <source>
        <dbReference type="Proteomes" id="UP001163324"/>
    </source>
</evidence>
<proteinExistence type="predicted"/>
<gene>
    <name evidence="1" type="ORF">N3K66_001470</name>
</gene>
<name>A0ACC0VGC0_9HYPO</name>
<comment type="caution">
    <text evidence="1">The sequence shown here is derived from an EMBL/GenBank/DDBJ whole genome shotgun (WGS) entry which is preliminary data.</text>
</comment>
<keyword evidence="2" id="KW-1185">Reference proteome</keyword>
<reference evidence="1" key="1">
    <citation type="submission" date="2022-10" db="EMBL/GenBank/DDBJ databases">
        <title>Complete Genome of Trichothecium roseum strain YXFP-22015, a Plant Pathogen Isolated from Citrus.</title>
        <authorList>
            <person name="Wang Y."/>
            <person name="Zhu L."/>
        </authorList>
    </citation>
    <scope>NUCLEOTIDE SEQUENCE</scope>
    <source>
        <strain evidence="1">YXFP-22015</strain>
    </source>
</reference>